<dbReference type="PANTHER" id="PTHR43317">
    <property type="entry name" value="THERMOSPERMINE SYNTHASE ACAULIS5"/>
    <property type="match status" value="1"/>
</dbReference>
<evidence type="ECO:0000313" key="4">
    <source>
        <dbReference type="Proteomes" id="UP000188342"/>
    </source>
</evidence>
<dbReference type="GO" id="GO:0006596">
    <property type="term" value="P:polyamine biosynthetic process"/>
    <property type="evidence" value="ECO:0007669"/>
    <property type="project" value="UniProtKB-KW"/>
</dbReference>
<dbReference type="GO" id="GO:0008168">
    <property type="term" value="F:methyltransferase activity"/>
    <property type="evidence" value="ECO:0007669"/>
    <property type="project" value="InterPro"/>
</dbReference>
<sequence>MRGGIMFSMQQSWFDDSDGFDIALRWRESPDGEVFELIVNGMFAMDSVDASSELELARLAPPASRRVLVGGLGLGFTAGDLLDRLPDAAVTVAELSSALIGWAREGIVPGLARVAQDPRATLWHVDVAEALRTTSDWDAILLDVDNGPGFLIHDSNATLYGGSLLSAARDALAPGGLLAIWCENATPSLDAALRELGGDVWQVEVPVERDGHQITYAIHCLRR</sequence>
<gene>
    <name evidence="3" type="ORF">FM114_13625</name>
</gene>
<dbReference type="SUPFAM" id="SSF53335">
    <property type="entry name" value="S-adenosyl-L-methionine-dependent methyltransferases"/>
    <property type="match status" value="1"/>
</dbReference>
<dbReference type="InterPro" id="IPR007848">
    <property type="entry name" value="Small_mtfrase_dom"/>
</dbReference>
<evidence type="ECO:0000313" key="3">
    <source>
        <dbReference type="EMBL" id="SJN42658.1"/>
    </source>
</evidence>
<dbReference type="EMBL" id="FUKQ01000049">
    <property type="protein sequence ID" value="SJN42658.1"/>
    <property type="molecule type" value="Genomic_DNA"/>
</dbReference>
<dbReference type="OrthoDB" id="9793351at2"/>
<evidence type="ECO:0000259" key="2">
    <source>
        <dbReference type="Pfam" id="PF05175"/>
    </source>
</evidence>
<dbReference type="InterPro" id="IPR029063">
    <property type="entry name" value="SAM-dependent_MTases_sf"/>
</dbReference>
<dbReference type="PANTHER" id="PTHR43317:SF3">
    <property type="entry name" value="BLR2883 PROTEIN"/>
    <property type="match status" value="1"/>
</dbReference>
<dbReference type="Proteomes" id="UP000188342">
    <property type="component" value="Unassembled WGS sequence"/>
</dbReference>
<proteinExistence type="predicted"/>
<accession>A0A1R4KED7</accession>
<dbReference type="Pfam" id="PF05175">
    <property type="entry name" value="MTS"/>
    <property type="match status" value="1"/>
</dbReference>
<feature type="domain" description="Methyltransferase small" evidence="2">
    <location>
        <begin position="40"/>
        <end position="198"/>
    </location>
</feature>
<protein>
    <recommendedName>
        <fullName evidence="2">Methyltransferase small domain-containing protein</fullName>
    </recommendedName>
</protein>
<keyword evidence="4" id="KW-1185">Reference proteome</keyword>
<dbReference type="Gene3D" id="3.40.50.150">
    <property type="entry name" value="Vaccinia Virus protein VP39"/>
    <property type="match status" value="1"/>
</dbReference>
<name>A0A1R4KED7_9ACTN</name>
<reference evidence="3 4" key="1">
    <citation type="submission" date="2017-02" db="EMBL/GenBank/DDBJ databases">
        <authorList>
            <person name="Peterson S.W."/>
        </authorList>
    </citation>
    <scope>NUCLEOTIDE SEQUENCE [LARGE SCALE GENOMIC DNA]</scope>
    <source>
        <strain evidence="3 4">LSP_Lj1</strain>
    </source>
</reference>
<keyword evidence="1" id="KW-0620">Polyamine biosynthesis</keyword>
<dbReference type="AlphaFoldDB" id="A0A1R4KED7"/>
<evidence type="ECO:0000256" key="1">
    <source>
        <dbReference type="ARBA" id="ARBA00023115"/>
    </source>
</evidence>
<dbReference type="STRING" id="1255658.FM114_13625"/>
<organism evidence="3 4">
    <name type="scientific">Luteococcus japonicus LSP_Lj1</name>
    <dbReference type="NCBI Taxonomy" id="1255658"/>
    <lineage>
        <taxon>Bacteria</taxon>
        <taxon>Bacillati</taxon>
        <taxon>Actinomycetota</taxon>
        <taxon>Actinomycetes</taxon>
        <taxon>Propionibacteriales</taxon>
        <taxon>Propionibacteriaceae</taxon>
        <taxon>Luteococcus</taxon>
    </lineage>
</organism>